<dbReference type="AlphaFoldDB" id="A0A8W8N442"/>
<dbReference type="SMART" id="SM00317">
    <property type="entry name" value="SET"/>
    <property type="match status" value="1"/>
</dbReference>
<keyword evidence="5" id="KW-0539">Nucleus</keyword>
<dbReference type="Pfam" id="PF00059">
    <property type="entry name" value="Lectin_C"/>
    <property type="match status" value="1"/>
</dbReference>
<dbReference type="InterPro" id="IPR044417">
    <property type="entry name" value="PRDM7_9_PR-SET"/>
</dbReference>
<evidence type="ECO:0000256" key="3">
    <source>
        <dbReference type="ARBA" id="ARBA00022679"/>
    </source>
</evidence>
<dbReference type="Proteomes" id="UP000005408">
    <property type="component" value="Unassembled WGS sequence"/>
</dbReference>
<dbReference type="CDD" id="cd19193">
    <property type="entry name" value="PR-SET_PRDM7_9"/>
    <property type="match status" value="1"/>
</dbReference>
<dbReference type="InterPro" id="IPR001214">
    <property type="entry name" value="SET_dom"/>
</dbReference>
<name>A0A8W8N442_MAGGI</name>
<feature type="signal peptide" evidence="6">
    <location>
        <begin position="1"/>
        <end position="24"/>
    </location>
</feature>
<evidence type="ECO:0000256" key="6">
    <source>
        <dbReference type="SAM" id="SignalP"/>
    </source>
</evidence>
<reference evidence="8" key="1">
    <citation type="submission" date="2022-08" db="UniProtKB">
        <authorList>
            <consortium name="EnsemblMetazoa"/>
        </authorList>
    </citation>
    <scope>IDENTIFICATION</scope>
    <source>
        <strain evidence="8">05x7-T-G4-1.051#20</strain>
    </source>
</reference>
<evidence type="ECO:0000313" key="8">
    <source>
        <dbReference type="EnsemblMetazoa" id="G4257.1:cds"/>
    </source>
</evidence>
<keyword evidence="6" id="KW-0732">Signal</keyword>
<dbReference type="SUPFAM" id="SSF82199">
    <property type="entry name" value="SET domain"/>
    <property type="match status" value="1"/>
</dbReference>
<keyword evidence="3" id="KW-0808">Transferase</keyword>
<evidence type="ECO:0000256" key="2">
    <source>
        <dbReference type="ARBA" id="ARBA00022603"/>
    </source>
</evidence>
<proteinExistence type="predicted"/>
<dbReference type="Gene3D" id="2.170.270.10">
    <property type="entry name" value="SET domain"/>
    <property type="match status" value="1"/>
</dbReference>
<dbReference type="InterPro" id="IPR016186">
    <property type="entry name" value="C-type_lectin-like/link_sf"/>
</dbReference>
<sequence length="363" mass="42273">MAKLNEKRILSFLIIGALVSSIHTAECGGHHSLKWTNHCYSFHAEKRSRDDASYVCHQEGGYLAVINSKEEESFIAGYLHRNKDTIFDNTDFSHLKHEEEYLMREKTKIEREYCKHYFEGTLEQSTLNVLRKNEISPSLPNRAQLTTPPGFSIRRSLIPRANMGVWTDAFVPKHTILAEYEGEFVESPTDFTYCWQIDSGPHKLFIDGKNENISNWLRYVNCARNAFEENTDTFNCGSKKFYYTIKDVHPNNELLVWYGTSYGKWLDIEKINPENDFPNGSLNARIGSIYYTRDKSWINNDHTHVTYTNWSRDLKARTGNRSVGLILTYRNGEWQWIPERDYSYYVTNNSVELPFVCESSEGT</sequence>
<dbReference type="GO" id="GO:0032259">
    <property type="term" value="P:methylation"/>
    <property type="evidence" value="ECO:0007669"/>
    <property type="project" value="UniProtKB-KW"/>
</dbReference>
<dbReference type="EnsemblMetazoa" id="G4257.1">
    <property type="protein sequence ID" value="G4257.1:cds"/>
    <property type="gene ID" value="G4257"/>
</dbReference>
<dbReference type="GO" id="GO:0042054">
    <property type="term" value="F:histone methyltransferase activity"/>
    <property type="evidence" value="ECO:0007669"/>
    <property type="project" value="InterPro"/>
</dbReference>
<feature type="domain" description="SET" evidence="7">
    <location>
        <begin position="149"/>
        <end position="259"/>
    </location>
</feature>
<evidence type="ECO:0000256" key="4">
    <source>
        <dbReference type="ARBA" id="ARBA00022691"/>
    </source>
</evidence>
<accession>A0A8W8N442</accession>
<dbReference type="Gene3D" id="3.10.100.10">
    <property type="entry name" value="Mannose-Binding Protein A, subunit A"/>
    <property type="match status" value="1"/>
</dbReference>
<keyword evidence="9" id="KW-1185">Reference proteome</keyword>
<protein>
    <recommendedName>
        <fullName evidence="7">SET domain-containing protein</fullName>
    </recommendedName>
</protein>
<dbReference type="Pfam" id="PF21549">
    <property type="entry name" value="PRDM2_PR"/>
    <property type="match status" value="1"/>
</dbReference>
<dbReference type="OrthoDB" id="6433683at2759"/>
<evidence type="ECO:0000313" key="9">
    <source>
        <dbReference type="Proteomes" id="UP000005408"/>
    </source>
</evidence>
<dbReference type="SUPFAM" id="SSF56436">
    <property type="entry name" value="C-type lectin-like"/>
    <property type="match status" value="1"/>
</dbReference>
<evidence type="ECO:0000256" key="1">
    <source>
        <dbReference type="ARBA" id="ARBA00004123"/>
    </source>
</evidence>
<keyword evidence="2" id="KW-0489">Methyltransferase</keyword>
<dbReference type="PROSITE" id="PS50280">
    <property type="entry name" value="SET"/>
    <property type="match status" value="1"/>
</dbReference>
<dbReference type="InterPro" id="IPR001304">
    <property type="entry name" value="C-type_lectin-like"/>
</dbReference>
<dbReference type="CDD" id="cd00037">
    <property type="entry name" value="CLECT"/>
    <property type="match status" value="1"/>
</dbReference>
<dbReference type="OMA" id="NCARNAF"/>
<feature type="chain" id="PRO_5036492200" description="SET domain-containing protein" evidence="6">
    <location>
        <begin position="25"/>
        <end position="363"/>
    </location>
</feature>
<dbReference type="GO" id="GO:0005634">
    <property type="term" value="C:nucleus"/>
    <property type="evidence" value="ECO:0007669"/>
    <property type="project" value="UniProtKB-SubCell"/>
</dbReference>
<dbReference type="InterPro" id="IPR046341">
    <property type="entry name" value="SET_dom_sf"/>
</dbReference>
<evidence type="ECO:0000259" key="7">
    <source>
        <dbReference type="PROSITE" id="PS50280"/>
    </source>
</evidence>
<evidence type="ECO:0000256" key="5">
    <source>
        <dbReference type="ARBA" id="ARBA00023242"/>
    </source>
</evidence>
<keyword evidence="4" id="KW-0949">S-adenosyl-L-methionine</keyword>
<organism evidence="8 9">
    <name type="scientific">Magallana gigas</name>
    <name type="common">Pacific oyster</name>
    <name type="synonym">Crassostrea gigas</name>
    <dbReference type="NCBI Taxonomy" id="29159"/>
    <lineage>
        <taxon>Eukaryota</taxon>
        <taxon>Metazoa</taxon>
        <taxon>Spiralia</taxon>
        <taxon>Lophotrochozoa</taxon>
        <taxon>Mollusca</taxon>
        <taxon>Bivalvia</taxon>
        <taxon>Autobranchia</taxon>
        <taxon>Pteriomorphia</taxon>
        <taxon>Ostreida</taxon>
        <taxon>Ostreoidea</taxon>
        <taxon>Ostreidae</taxon>
        <taxon>Magallana</taxon>
    </lineage>
</organism>
<dbReference type="InterPro" id="IPR016187">
    <property type="entry name" value="CTDL_fold"/>
</dbReference>
<comment type="subcellular location">
    <subcellularLocation>
        <location evidence="1">Nucleus</location>
    </subcellularLocation>
</comment>